<gene>
    <name evidence="1" type="ORF">BpHYR1_033749</name>
</gene>
<dbReference type="Proteomes" id="UP000276133">
    <property type="component" value="Unassembled WGS sequence"/>
</dbReference>
<reference evidence="1 2" key="1">
    <citation type="journal article" date="2018" name="Sci. Rep.">
        <title>Genomic signatures of local adaptation to the degree of environmental predictability in rotifers.</title>
        <authorList>
            <person name="Franch-Gras L."/>
            <person name="Hahn C."/>
            <person name="Garcia-Roger E.M."/>
            <person name="Carmona M.J."/>
            <person name="Serra M."/>
            <person name="Gomez A."/>
        </authorList>
    </citation>
    <scope>NUCLEOTIDE SEQUENCE [LARGE SCALE GENOMIC DNA]</scope>
    <source>
        <strain evidence="1">HYR1</strain>
    </source>
</reference>
<evidence type="ECO:0000313" key="2">
    <source>
        <dbReference type="Proteomes" id="UP000276133"/>
    </source>
</evidence>
<organism evidence="1 2">
    <name type="scientific">Brachionus plicatilis</name>
    <name type="common">Marine rotifer</name>
    <name type="synonym">Brachionus muelleri</name>
    <dbReference type="NCBI Taxonomy" id="10195"/>
    <lineage>
        <taxon>Eukaryota</taxon>
        <taxon>Metazoa</taxon>
        <taxon>Spiralia</taxon>
        <taxon>Gnathifera</taxon>
        <taxon>Rotifera</taxon>
        <taxon>Eurotatoria</taxon>
        <taxon>Monogononta</taxon>
        <taxon>Pseudotrocha</taxon>
        <taxon>Ploima</taxon>
        <taxon>Brachionidae</taxon>
        <taxon>Brachionus</taxon>
    </lineage>
</organism>
<evidence type="ECO:0000313" key="1">
    <source>
        <dbReference type="EMBL" id="RNA42107.1"/>
    </source>
</evidence>
<dbReference type="EMBL" id="REGN01000413">
    <property type="protein sequence ID" value="RNA42107.1"/>
    <property type="molecule type" value="Genomic_DNA"/>
</dbReference>
<protein>
    <submittedName>
        <fullName evidence="1">Uncharacterized protein</fullName>
    </submittedName>
</protein>
<dbReference type="AlphaFoldDB" id="A0A3M7T2E1"/>
<sequence length="99" mass="11608">MLKKFMTNWTCRSLLQAIRNFRKFEFNIYVDFENGAETGESLTDQDVISIALEVDAPCEVVDESEIVEKIISYNLLRESLDNFENYIEQKTNQLIFLIC</sequence>
<accession>A0A3M7T2E1</accession>
<keyword evidence="2" id="KW-1185">Reference proteome</keyword>
<comment type="caution">
    <text evidence="1">The sequence shown here is derived from an EMBL/GenBank/DDBJ whole genome shotgun (WGS) entry which is preliminary data.</text>
</comment>
<name>A0A3M7T2E1_BRAPC</name>
<proteinExistence type="predicted"/>